<dbReference type="OrthoDB" id="5189995at2"/>
<keyword evidence="3 5" id="KW-1133">Transmembrane helix</keyword>
<comment type="similarity">
    <text evidence="5">Belongs to the 4-toluene sulfonate uptake permease (TSUP) (TC 2.A.102) family.</text>
</comment>
<evidence type="ECO:0000313" key="7">
    <source>
        <dbReference type="Proteomes" id="UP000001402"/>
    </source>
</evidence>
<dbReference type="InterPro" id="IPR051598">
    <property type="entry name" value="TSUP/Inactive_protease-like"/>
</dbReference>
<organism evidence="6 7">
    <name type="scientific">Rhodopseudomonas palustris (strain DX-1)</name>
    <dbReference type="NCBI Taxonomy" id="652103"/>
    <lineage>
        <taxon>Bacteria</taxon>
        <taxon>Pseudomonadati</taxon>
        <taxon>Pseudomonadota</taxon>
        <taxon>Alphaproteobacteria</taxon>
        <taxon>Hyphomicrobiales</taxon>
        <taxon>Nitrobacteraceae</taxon>
        <taxon>Rhodopseudomonas</taxon>
    </lineage>
</organism>
<keyword evidence="5" id="KW-1003">Cell membrane</keyword>
<gene>
    <name evidence="6" type="ordered locus">Rpdx1_3395</name>
</gene>
<evidence type="ECO:0000256" key="5">
    <source>
        <dbReference type="RuleBase" id="RU363041"/>
    </source>
</evidence>
<sequence length="268" mass="27507">MELTAYDGIMIDPGYALAGAVTGFVVGLTGVGGGALMTPLLLLVFGIAPHVAIATDLWFAAITKLIGASVHHRNGLIDWRIAKRLWAGSLPAAALVVAIVALADPIGRTQWLTKIIAAVVILTAFGIVFAPRLIASLVPPSRDDQPAEPDRAAPTVLAGAVLGGLVALTSIGAGALGTVLLLYLYPRRLLPHRLVATDLAHAIPLAMVAGAGYLVAGMVDWHILISLLTGSIPAVIVGGLSAGRLSGRRLQIALAAVLFAVGLKGLLF</sequence>
<dbReference type="STRING" id="652103.Rpdx1_3395"/>
<evidence type="ECO:0000256" key="4">
    <source>
        <dbReference type="ARBA" id="ARBA00023136"/>
    </source>
</evidence>
<evidence type="ECO:0000313" key="6">
    <source>
        <dbReference type="EMBL" id="ADU44965.1"/>
    </source>
</evidence>
<dbReference type="HOGENOM" id="CLU_045498_1_0_5"/>
<keyword evidence="4 5" id="KW-0472">Membrane</keyword>
<dbReference type="eggNOG" id="COG0730">
    <property type="taxonomic scope" value="Bacteria"/>
</dbReference>
<protein>
    <recommendedName>
        <fullName evidence="5">Probable membrane transporter protein</fullName>
    </recommendedName>
</protein>
<dbReference type="PANTHER" id="PTHR43701">
    <property type="entry name" value="MEMBRANE TRANSPORTER PROTEIN MJ0441-RELATED"/>
    <property type="match status" value="1"/>
</dbReference>
<dbReference type="Proteomes" id="UP000001402">
    <property type="component" value="Chromosome"/>
</dbReference>
<evidence type="ECO:0000256" key="1">
    <source>
        <dbReference type="ARBA" id="ARBA00004141"/>
    </source>
</evidence>
<feature type="transmembrane region" description="Helical" evidence="5">
    <location>
        <begin position="81"/>
        <end position="103"/>
    </location>
</feature>
<dbReference type="EMBL" id="CP002418">
    <property type="protein sequence ID" value="ADU44965.1"/>
    <property type="molecule type" value="Genomic_DNA"/>
</dbReference>
<feature type="transmembrane region" description="Helical" evidence="5">
    <location>
        <begin position="195"/>
        <end position="215"/>
    </location>
</feature>
<feature type="transmembrane region" description="Helical" evidence="5">
    <location>
        <begin position="250"/>
        <end position="267"/>
    </location>
</feature>
<comment type="subcellular location">
    <subcellularLocation>
        <location evidence="5">Cell membrane</location>
        <topology evidence="5">Multi-pass membrane protein</topology>
    </subcellularLocation>
    <subcellularLocation>
        <location evidence="1">Membrane</location>
        <topology evidence="1">Multi-pass membrane protein</topology>
    </subcellularLocation>
</comment>
<dbReference type="GO" id="GO:0005886">
    <property type="term" value="C:plasma membrane"/>
    <property type="evidence" value="ECO:0007669"/>
    <property type="project" value="UniProtKB-SubCell"/>
</dbReference>
<dbReference type="InterPro" id="IPR002781">
    <property type="entry name" value="TM_pro_TauE-like"/>
</dbReference>
<dbReference type="AlphaFoldDB" id="E6VC30"/>
<feature type="transmembrane region" description="Helical" evidence="5">
    <location>
        <begin position="15"/>
        <end position="33"/>
    </location>
</feature>
<evidence type="ECO:0000256" key="2">
    <source>
        <dbReference type="ARBA" id="ARBA00022692"/>
    </source>
</evidence>
<evidence type="ECO:0000256" key="3">
    <source>
        <dbReference type="ARBA" id="ARBA00022989"/>
    </source>
</evidence>
<keyword evidence="2 5" id="KW-0812">Transmembrane</keyword>
<feature type="transmembrane region" description="Helical" evidence="5">
    <location>
        <begin position="221"/>
        <end position="243"/>
    </location>
</feature>
<dbReference type="KEGG" id="rpx:Rpdx1_3395"/>
<feature type="transmembrane region" description="Helical" evidence="5">
    <location>
        <begin position="115"/>
        <end position="135"/>
    </location>
</feature>
<reference evidence="6" key="1">
    <citation type="submission" date="2010-12" db="EMBL/GenBank/DDBJ databases">
        <title>Complete sequence of Rhodopseudomonas palustris DX-1.</title>
        <authorList>
            <consortium name="US DOE Joint Genome Institute"/>
            <person name="Lucas S."/>
            <person name="Copeland A."/>
            <person name="Lapidus A."/>
            <person name="Cheng J.-F."/>
            <person name="Goodwin L."/>
            <person name="Pitluck S."/>
            <person name="Misra M."/>
            <person name="Chertkov O."/>
            <person name="Detter J.C."/>
            <person name="Han C."/>
            <person name="Tapia R."/>
            <person name="Land M."/>
            <person name="Hauser L."/>
            <person name="Kyrpides N."/>
            <person name="Ivanova N."/>
            <person name="Ovchinnikova G."/>
            <person name="Logan B."/>
            <person name="Oda Y."/>
            <person name="Harwood C."/>
            <person name="Woyke T."/>
        </authorList>
    </citation>
    <scope>NUCLEOTIDE SEQUENCE [LARGE SCALE GENOMIC DNA]</scope>
    <source>
        <strain evidence="6">DX-1</strain>
    </source>
</reference>
<proteinExistence type="inferred from homology"/>
<accession>E6VC30</accession>
<dbReference type="Pfam" id="PF01925">
    <property type="entry name" value="TauE"/>
    <property type="match status" value="1"/>
</dbReference>
<dbReference type="PANTHER" id="PTHR43701:SF2">
    <property type="entry name" value="MEMBRANE TRANSPORTER PROTEIN YJNA-RELATED"/>
    <property type="match status" value="1"/>
</dbReference>
<dbReference type="BioCyc" id="RPAL652103:RPDX1_RS16750-MONOMER"/>
<feature type="transmembrane region" description="Helical" evidence="5">
    <location>
        <begin position="40"/>
        <end position="61"/>
    </location>
</feature>
<name>E6VC30_RHOPX</name>
<feature type="transmembrane region" description="Helical" evidence="5">
    <location>
        <begin position="155"/>
        <end position="183"/>
    </location>
</feature>